<protein>
    <submittedName>
        <fullName evidence="1">Uncharacterized protein</fullName>
    </submittedName>
</protein>
<dbReference type="EMBL" id="PCRK01000083">
    <property type="protein sequence ID" value="PIP19332.1"/>
    <property type="molecule type" value="Genomic_DNA"/>
</dbReference>
<name>A0A2G9YJK6_9BACT</name>
<sequence length="202" mass="24221">MKRGRLTKEEQARRIKSLLIFIYTFRYATRKQLEIFIQVVMNLSFTRWLIDYTLSEGFISAYYESLFKTKIYYLTHKGREMISDQAMVEHYYFEKAHAGLNTFIHHNNMIEAFILLRSHLNIKEWTCEWDLRRGKRPGEKIPDGLITLAEGINIALEMETRYKTLGILKTFIKRYRYDIEKISRYSCLLVVASSRFNYEGLR</sequence>
<gene>
    <name evidence="1" type="ORF">COX41_03435</name>
</gene>
<organism evidence="1 2">
    <name type="scientific">Candidatus Sherwoodlollariibacterium unditelluris</name>
    <dbReference type="NCBI Taxonomy" id="1974757"/>
    <lineage>
        <taxon>Bacteria</taxon>
        <taxon>Pseudomonadati</taxon>
        <taxon>Candidatus Omnitrophota</taxon>
        <taxon>Candidatus Sherwoodlollariibacterium</taxon>
    </lineage>
</organism>
<dbReference type="Pfam" id="PF13814">
    <property type="entry name" value="Replic_Relax"/>
    <property type="match status" value="1"/>
</dbReference>
<accession>A0A2G9YJK6</accession>
<dbReference type="InterPro" id="IPR025855">
    <property type="entry name" value="Replic_Relax"/>
</dbReference>
<comment type="caution">
    <text evidence="1">The sequence shown here is derived from an EMBL/GenBank/DDBJ whole genome shotgun (WGS) entry which is preliminary data.</text>
</comment>
<evidence type="ECO:0000313" key="2">
    <source>
        <dbReference type="Proteomes" id="UP000231292"/>
    </source>
</evidence>
<proteinExistence type="predicted"/>
<evidence type="ECO:0000313" key="1">
    <source>
        <dbReference type="EMBL" id="PIP19332.1"/>
    </source>
</evidence>
<feature type="non-terminal residue" evidence="1">
    <location>
        <position position="202"/>
    </location>
</feature>
<dbReference type="AlphaFoldDB" id="A0A2G9YJK6"/>
<reference evidence="1 2" key="1">
    <citation type="submission" date="2017-09" db="EMBL/GenBank/DDBJ databases">
        <title>Depth-based differentiation of microbial function through sediment-hosted aquifers and enrichment of novel symbionts in the deep terrestrial subsurface.</title>
        <authorList>
            <person name="Probst A.J."/>
            <person name="Ladd B."/>
            <person name="Jarett J.K."/>
            <person name="Geller-Mcgrath D.E."/>
            <person name="Sieber C.M."/>
            <person name="Emerson J.B."/>
            <person name="Anantharaman K."/>
            <person name="Thomas B.C."/>
            <person name="Malmstrom R."/>
            <person name="Stieglmeier M."/>
            <person name="Klingl A."/>
            <person name="Woyke T."/>
            <person name="Ryan C.M."/>
            <person name="Banfield J.F."/>
        </authorList>
    </citation>
    <scope>NUCLEOTIDE SEQUENCE [LARGE SCALE GENOMIC DNA]</scope>
    <source>
        <strain evidence="1">CG23_combo_of_CG06-09_8_20_14_all_41_10</strain>
    </source>
</reference>
<dbReference type="Proteomes" id="UP000231292">
    <property type="component" value="Unassembled WGS sequence"/>
</dbReference>